<dbReference type="AlphaFoldDB" id="A0A7J3M064"/>
<sequence length="92" mass="10691">MMEIGFKTGRYAYWKILIAREDVELTRGSAFRIPVEKIRLPPKTMISPLSIMRHALRTVVDVRMEKKRKIEEEKEIDSAIFLSISDGIVKRG</sequence>
<evidence type="ECO:0000259" key="1">
    <source>
        <dbReference type="Pfam" id="PF01629"/>
    </source>
</evidence>
<comment type="caution">
    <text evidence="2">The sequence shown here is derived from an EMBL/GenBank/DDBJ whole genome shotgun (WGS) entry which is preliminary data.</text>
</comment>
<dbReference type="InterPro" id="IPR002572">
    <property type="entry name" value="DUF22"/>
</dbReference>
<feature type="domain" description="DUF22" evidence="1">
    <location>
        <begin position="3"/>
        <end position="87"/>
    </location>
</feature>
<dbReference type="Pfam" id="PF01629">
    <property type="entry name" value="DUF22"/>
    <property type="match status" value="1"/>
</dbReference>
<accession>A0A7J3M064</accession>
<organism evidence="2">
    <name type="scientific">Archaeoglobus fulgidus</name>
    <dbReference type="NCBI Taxonomy" id="2234"/>
    <lineage>
        <taxon>Archaea</taxon>
        <taxon>Methanobacteriati</taxon>
        <taxon>Methanobacteriota</taxon>
        <taxon>Archaeoglobi</taxon>
        <taxon>Archaeoglobales</taxon>
        <taxon>Archaeoglobaceae</taxon>
        <taxon>Archaeoglobus</taxon>
    </lineage>
</organism>
<name>A0A7J3M064_ARCFL</name>
<dbReference type="EMBL" id="DSYZ01000010">
    <property type="protein sequence ID" value="HGT82169.1"/>
    <property type="molecule type" value="Genomic_DNA"/>
</dbReference>
<gene>
    <name evidence="2" type="ORF">ENT52_00320</name>
</gene>
<protein>
    <submittedName>
        <fullName evidence="2">DUF22 domain-containing protein</fullName>
    </submittedName>
</protein>
<proteinExistence type="predicted"/>
<reference evidence="2" key="1">
    <citation type="journal article" date="2020" name="mSystems">
        <title>Genome- and Community-Level Interaction Insights into Carbon Utilization and Element Cycling Functions of Hydrothermarchaeota in Hydrothermal Sediment.</title>
        <authorList>
            <person name="Zhou Z."/>
            <person name="Liu Y."/>
            <person name="Xu W."/>
            <person name="Pan J."/>
            <person name="Luo Z.H."/>
            <person name="Li M."/>
        </authorList>
    </citation>
    <scope>NUCLEOTIDE SEQUENCE [LARGE SCALE GENOMIC DNA]</scope>
    <source>
        <strain evidence="2">SpSt-587</strain>
    </source>
</reference>
<evidence type="ECO:0000313" key="2">
    <source>
        <dbReference type="EMBL" id="HGT82169.1"/>
    </source>
</evidence>